<dbReference type="InterPro" id="IPR004695">
    <property type="entry name" value="SLAC1/Mae1/Ssu1/TehA"/>
</dbReference>
<keyword evidence="4 5" id="KW-0472">Membrane</keyword>
<feature type="transmembrane region" description="Helical" evidence="5">
    <location>
        <begin position="444"/>
        <end position="469"/>
    </location>
</feature>
<organism evidence="6 7">
    <name type="scientific">Penicillium cataractarum</name>
    <dbReference type="NCBI Taxonomy" id="2100454"/>
    <lineage>
        <taxon>Eukaryota</taxon>
        <taxon>Fungi</taxon>
        <taxon>Dikarya</taxon>
        <taxon>Ascomycota</taxon>
        <taxon>Pezizomycotina</taxon>
        <taxon>Eurotiomycetes</taxon>
        <taxon>Eurotiomycetidae</taxon>
        <taxon>Eurotiales</taxon>
        <taxon>Aspergillaceae</taxon>
        <taxon>Penicillium</taxon>
    </lineage>
</organism>
<proteinExistence type="predicted"/>
<evidence type="ECO:0008006" key="8">
    <source>
        <dbReference type="Google" id="ProtNLM"/>
    </source>
</evidence>
<protein>
    <recommendedName>
        <fullName evidence="8">C4-dicarboxylate/malic acid transporter</fullName>
    </recommendedName>
</protein>
<feature type="transmembrane region" description="Helical" evidence="5">
    <location>
        <begin position="112"/>
        <end position="130"/>
    </location>
</feature>
<dbReference type="RefSeq" id="XP_056560082.1">
    <property type="nucleotide sequence ID" value="XM_056693353.1"/>
</dbReference>
<evidence type="ECO:0000256" key="1">
    <source>
        <dbReference type="ARBA" id="ARBA00004141"/>
    </source>
</evidence>
<keyword evidence="7" id="KW-1185">Reference proteome</keyword>
<evidence type="ECO:0000313" key="6">
    <source>
        <dbReference type="EMBL" id="KAJ5389354.1"/>
    </source>
</evidence>
<feature type="transmembrane region" description="Helical" evidence="5">
    <location>
        <begin position="299"/>
        <end position="326"/>
    </location>
</feature>
<feature type="transmembrane region" description="Helical" evidence="5">
    <location>
        <begin position="267"/>
        <end position="287"/>
    </location>
</feature>
<dbReference type="Pfam" id="PF03595">
    <property type="entry name" value="SLAC1"/>
    <property type="match status" value="1"/>
</dbReference>
<dbReference type="AlphaFoldDB" id="A0A9W9VUG0"/>
<dbReference type="GeneID" id="81432530"/>
<feature type="transmembrane region" description="Helical" evidence="5">
    <location>
        <begin position="232"/>
        <end position="255"/>
    </location>
</feature>
<name>A0A9W9VUG0_9EURO</name>
<reference evidence="6" key="2">
    <citation type="journal article" date="2023" name="IMA Fungus">
        <title>Comparative genomic study of the Penicillium genus elucidates a diverse pangenome and 15 lateral gene transfer events.</title>
        <authorList>
            <person name="Petersen C."/>
            <person name="Sorensen T."/>
            <person name="Nielsen M.R."/>
            <person name="Sondergaard T.E."/>
            <person name="Sorensen J.L."/>
            <person name="Fitzpatrick D.A."/>
            <person name="Frisvad J.C."/>
            <person name="Nielsen K.L."/>
        </authorList>
    </citation>
    <scope>NUCLEOTIDE SEQUENCE</scope>
    <source>
        <strain evidence="6">IBT 29864</strain>
    </source>
</reference>
<dbReference type="CDD" id="cd09317">
    <property type="entry name" value="TDT_Mae1_like"/>
    <property type="match status" value="1"/>
</dbReference>
<feature type="transmembrane region" description="Helical" evidence="5">
    <location>
        <begin position="338"/>
        <end position="358"/>
    </location>
</feature>
<evidence type="ECO:0000256" key="5">
    <source>
        <dbReference type="SAM" id="Phobius"/>
    </source>
</evidence>
<accession>A0A9W9VUG0</accession>
<reference evidence="6" key="1">
    <citation type="submission" date="2022-11" db="EMBL/GenBank/DDBJ databases">
        <authorList>
            <person name="Petersen C."/>
        </authorList>
    </citation>
    <scope>NUCLEOTIDE SEQUENCE</scope>
    <source>
        <strain evidence="6">IBT 29864</strain>
    </source>
</reference>
<feature type="transmembrane region" description="Helical" evidence="5">
    <location>
        <begin position="415"/>
        <end position="438"/>
    </location>
</feature>
<evidence type="ECO:0000256" key="2">
    <source>
        <dbReference type="ARBA" id="ARBA00022692"/>
    </source>
</evidence>
<feature type="transmembrane region" description="Helical" evidence="5">
    <location>
        <begin position="160"/>
        <end position="181"/>
    </location>
</feature>
<dbReference type="Gene3D" id="1.50.10.150">
    <property type="entry name" value="Voltage-dependent anion channel"/>
    <property type="match status" value="1"/>
</dbReference>
<dbReference type="Proteomes" id="UP001147782">
    <property type="component" value="Unassembled WGS sequence"/>
</dbReference>
<sequence>MYIAMSSDLLRVPRYLRSPGDDGYRTPTIEDAQRTLAVLGVRDAPSLGNSASEVHTSALEAALHKVASRATDQTASNKEFSHCVDRDGAELTRKVTDASASKLSWKKRIRHVTWAYFTLTMATGVWQMSYMKVYIPKLFDLYICANVNKVPYRFHGLDTIGTVVFLINIALYLFIWGLLLARFYHYPYTFKASFLHPTESLFVPACVVSFGTILINISQYGPENTGPWLMEAVGILFWIDAVLAVLFSAGIYLVLWSTQTFTIAQMTPIWIFPAYPMLIIGPHAGILSAKLEQARCLRIIIGGTTIQGVGFLVSLMVYSAFIYRLMTQKLPKENIRPGMFVSVGPSGFTVAGIVNMAASAKRSFPSDFMGNGELAADVLRVVVDFAALWLWGLAIFFFIIASAAHWSAIGSGRMIFSMTWFSFVFPNTALITATFAIGKAFSCKAINIVGCVAILPLILMYFFVCYMMIRAILTHQILWPQKGEDRDEGGFEIHRVKADAEISDEINGTAV</sequence>
<evidence type="ECO:0000256" key="4">
    <source>
        <dbReference type="ARBA" id="ARBA00023136"/>
    </source>
</evidence>
<dbReference type="InterPro" id="IPR038665">
    <property type="entry name" value="Voltage-dep_anion_channel_sf"/>
</dbReference>
<gene>
    <name evidence="6" type="ORF">N7496_000422</name>
</gene>
<dbReference type="OrthoDB" id="2901184at2759"/>
<dbReference type="PANTHER" id="PTHR31162">
    <property type="entry name" value="MALIC ACID TRANSPORT PROTEIN-RELATED"/>
    <property type="match status" value="1"/>
</dbReference>
<comment type="caution">
    <text evidence="6">The sequence shown here is derived from an EMBL/GenBank/DDBJ whole genome shotgun (WGS) entry which is preliminary data.</text>
</comment>
<comment type="subcellular location">
    <subcellularLocation>
        <location evidence="1">Membrane</location>
        <topology evidence="1">Multi-pass membrane protein</topology>
    </subcellularLocation>
</comment>
<keyword evidence="3 5" id="KW-1133">Transmembrane helix</keyword>
<dbReference type="GO" id="GO:0015140">
    <property type="term" value="F:malate transmembrane transporter activity"/>
    <property type="evidence" value="ECO:0007669"/>
    <property type="project" value="InterPro"/>
</dbReference>
<dbReference type="EMBL" id="JAPZBS010000001">
    <property type="protein sequence ID" value="KAJ5389354.1"/>
    <property type="molecule type" value="Genomic_DNA"/>
</dbReference>
<feature type="transmembrane region" description="Helical" evidence="5">
    <location>
        <begin position="378"/>
        <end position="403"/>
    </location>
</feature>
<dbReference type="GO" id="GO:0016020">
    <property type="term" value="C:membrane"/>
    <property type="evidence" value="ECO:0007669"/>
    <property type="project" value="UniProtKB-SubCell"/>
</dbReference>
<evidence type="ECO:0000256" key="3">
    <source>
        <dbReference type="ARBA" id="ARBA00022989"/>
    </source>
</evidence>
<keyword evidence="2 5" id="KW-0812">Transmembrane</keyword>
<dbReference type="PANTHER" id="PTHR31162:SF3">
    <property type="entry name" value="TRANSPORTER_MALIC ACID TRANSPORT PROTEIN, PUTATIVE-RELATED"/>
    <property type="match status" value="1"/>
</dbReference>
<dbReference type="InterPro" id="IPR030185">
    <property type="entry name" value="Mae1"/>
</dbReference>
<evidence type="ECO:0000313" key="7">
    <source>
        <dbReference type="Proteomes" id="UP001147782"/>
    </source>
</evidence>
<feature type="transmembrane region" description="Helical" evidence="5">
    <location>
        <begin position="201"/>
        <end position="220"/>
    </location>
</feature>